<dbReference type="Ensembl" id="ENSPMET00000023273.1">
    <property type="protein sequence ID" value="ENSPMEP00000030850.1"/>
    <property type="gene ID" value="ENSPMEG00000017573.1"/>
</dbReference>
<evidence type="ECO:0000313" key="1">
    <source>
        <dbReference type="Ensembl" id="ENSPMEP00000030850.1"/>
    </source>
</evidence>
<proteinExistence type="predicted"/>
<sequence>MASSRRSVPSIATLRTHSSILAMSVSSSHGLTSRRMEDLATSAGFLDFLAAYSDRRCSRIRAASELSSSSSEPKRSMSSSLLLFGEAGGMTGSGGYYSNHPPFSTHIHKRGMLP</sequence>
<keyword evidence="2" id="KW-1185">Reference proteome</keyword>
<reference evidence="1" key="2">
    <citation type="submission" date="2025-09" db="UniProtKB">
        <authorList>
            <consortium name="Ensembl"/>
        </authorList>
    </citation>
    <scope>IDENTIFICATION</scope>
</reference>
<name>A0A3B3YV13_9TELE</name>
<accession>A0A3B3YV13</accession>
<protein>
    <submittedName>
        <fullName evidence="1">Uncharacterized protein</fullName>
    </submittedName>
</protein>
<reference evidence="1" key="1">
    <citation type="submission" date="2025-08" db="UniProtKB">
        <authorList>
            <consortium name="Ensembl"/>
        </authorList>
    </citation>
    <scope>IDENTIFICATION</scope>
</reference>
<dbReference type="AlphaFoldDB" id="A0A3B3YV13"/>
<evidence type="ECO:0000313" key="2">
    <source>
        <dbReference type="Proteomes" id="UP000261480"/>
    </source>
</evidence>
<dbReference type="Proteomes" id="UP000261480">
    <property type="component" value="Unplaced"/>
</dbReference>
<organism evidence="1 2">
    <name type="scientific">Poecilia mexicana</name>
    <dbReference type="NCBI Taxonomy" id="48701"/>
    <lineage>
        <taxon>Eukaryota</taxon>
        <taxon>Metazoa</taxon>
        <taxon>Chordata</taxon>
        <taxon>Craniata</taxon>
        <taxon>Vertebrata</taxon>
        <taxon>Euteleostomi</taxon>
        <taxon>Actinopterygii</taxon>
        <taxon>Neopterygii</taxon>
        <taxon>Teleostei</taxon>
        <taxon>Neoteleostei</taxon>
        <taxon>Acanthomorphata</taxon>
        <taxon>Ovalentaria</taxon>
        <taxon>Atherinomorphae</taxon>
        <taxon>Cyprinodontiformes</taxon>
        <taxon>Poeciliidae</taxon>
        <taxon>Poeciliinae</taxon>
        <taxon>Poecilia</taxon>
    </lineage>
</organism>